<protein>
    <submittedName>
        <fullName evidence="4">Response regulator</fullName>
    </submittedName>
</protein>
<dbReference type="Pfam" id="PF00072">
    <property type="entry name" value="Response_reg"/>
    <property type="match status" value="1"/>
</dbReference>
<dbReference type="Gene3D" id="3.40.50.2300">
    <property type="match status" value="1"/>
</dbReference>
<dbReference type="InterPro" id="IPR050595">
    <property type="entry name" value="Bact_response_regulator"/>
</dbReference>
<sequence length="131" mass="15277">MIKSIVLVDDNTATNYIHETYLKRVNCAANILSFTMGKSALDYLNSLKTLPELIFVDINMPSMDSWEFMEEYEKIDMSLKINTRVILLTTSILPSDKEKMEQYKQIDAMMFKPLNETAIRQIMTEYFNLTL</sequence>
<keyword evidence="5" id="KW-1185">Reference proteome</keyword>
<dbReference type="RefSeq" id="WP_214613086.1">
    <property type="nucleotide sequence ID" value="NZ_JACATN010000006.1"/>
</dbReference>
<dbReference type="SUPFAM" id="SSF52172">
    <property type="entry name" value="CheY-like"/>
    <property type="match status" value="1"/>
</dbReference>
<dbReference type="PROSITE" id="PS50110">
    <property type="entry name" value="RESPONSE_REGULATORY"/>
    <property type="match status" value="1"/>
</dbReference>
<reference evidence="5" key="2">
    <citation type="submission" date="2023-07" db="EMBL/GenBank/DDBJ databases">
        <title>Zobellia barbeyronii sp. nov., a new marine flavobacterium, isolated from green and red algae.</title>
        <authorList>
            <person name="Nedashkovskaya O.I."/>
            <person name="Otstavnykh N."/>
            <person name="Zhukova N."/>
            <person name="Guzev K."/>
            <person name="Chausova V."/>
            <person name="Tekutyeva L."/>
            <person name="Mikhailov V."/>
            <person name="Isaeva M."/>
        </authorList>
    </citation>
    <scope>NUCLEOTIDE SEQUENCE [LARGE SCALE GENOMIC DNA]</scope>
    <source>
        <strain evidence="5">KMM 6746</strain>
    </source>
</reference>
<accession>A0ABS5WI77</accession>
<evidence type="ECO:0000313" key="5">
    <source>
        <dbReference type="Proteomes" id="UP000740413"/>
    </source>
</evidence>
<reference evidence="4 5" key="1">
    <citation type="submission" date="2020-06" db="EMBL/GenBank/DDBJ databases">
        <authorList>
            <person name="Isaeva M.P."/>
            <person name="Chernysheva N.Y."/>
        </authorList>
    </citation>
    <scope>NUCLEOTIDE SEQUENCE [LARGE SCALE GENOMIC DNA]</scope>
    <source>
        <strain evidence="4 5">KMM 6746</strain>
    </source>
</reference>
<dbReference type="EMBL" id="JACATN010000006">
    <property type="protein sequence ID" value="MBT2163111.1"/>
    <property type="molecule type" value="Genomic_DNA"/>
</dbReference>
<dbReference type="PANTHER" id="PTHR44591:SF25">
    <property type="entry name" value="CHEMOTAXIS TWO-COMPONENT RESPONSE REGULATOR"/>
    <property type="match status" value="1"/>
</dbReference>
<dbReference type="PANTHER" id="PTHR44591">
    <property type="entry name" value="STRESS RESPONSE REGULATOR PROTEIN 1"/>
    <property type="match status" value="1"/>
</dbReference>
<keyword evidence="1 2" id="KW-0597">Phosphoprotein</keyword>
<dbReference type="Proteomes" id="UP000740413">
    <property type="component" value="Unassembled WGS sequence"/>
</dbReference>
<feature type="domain" description="Response regulatory" evidence="3">
    <location>
        <begin position="4"/>
        <end position="127"/>
    </location>
</feature>
<dbReference type="InterPro" id="IPR001789">
    <property type="entry name" value="Sig_transdc_resp-reg_receiver"/>
</dbReference>
<evidence type="ECO:0000256" key="2">
    <source>
        <dbReference type="PROSITE-ProRule" id="PRU00169"/>
    </source>
</evidence>
<dbReference type="SMART" id="SM00448">
    <property type="entry name" value="REC"/>
    <property type="match status" value="1"/>
</dbReference>
<name>A0ABS5WI77_9FLAO</name>
<proteinExistence type="predicted"/>
<gene>
    <name evidence="4" type="ORF">HW347_17710</name>
</gene>
<feature type="modified residue" description="4-aspartylphosphate" evidence="2">
    <location>
        <position position="57"/>
    </location>
</feature>
<evidence type="ECO:0000313" key="4">
    <source>
        <dbReference type="EMBL" id="MBT2163111.1"/>
    </source>
</evidence>
<comment type="caution">
    <text evidence="4">The sequence shown here is derived from an EMBL/GenBank/DDBJ whole genome shotgun (WGS) entry which is preliminary data.</text>
</comment>
<organism evidence="4 5">
    <name type="scientific">Zobellia barbeyronii</name>
    <dbReference type="NCBI Taxonomy" id="2748009"/>
    <lineage>
        <taxon>Bacteria</taxon>
        <taxon>Pseudomonadati</taxon>
        <taxon>Bacteroidota</taxon>
        <taxon>Flavobacteriia</taxon>
        <taxon>Flavobacteriales</taxon>
        <taxon>Flavobacteriaceae</taxon>
        <taxon>Zobellia</taxon>
    </lineage>
</organism>
<evidence type="ECO:0000259" key="3">
    <source>
        <dbReference type="PROSITE" id="PS50110"/>
    </source>
</evidence>
<dbReference type="InterPro" id="IPR011006">
    <property type="entry name" value="CheY-like_superfamily"/>
</dbReference>
<evidence type="ECO:0000256" key="1">
    <source>
        <dbReference type="ARBA" id="ARBA00022553"/>
    </source>
</evidence>